<name>A0A6J1F2S7_CUCMO</name>
<keyword evidence="3" id="KW-0611">Plant defense</keyword>
<dbReference type="RefSeq" id="XP_022934781.1">
    <property type="nucleotide sequence ID" value="XM_023079013.1"/>
</dbReference>
<dbReference type="Gene3D" id="1.20.5.4130">
    <property type="match status" value="1"/>
</dbReference>
<keyword evidence="1" id="KW-0677">Repeat</keyword>
<protein>
    <submittedName>
        <fullName evidence="6">Disease resistance protein RGA2-like isoform X2</fullName>
    </submittedName>
</protein>
<dbReference type="GO" id="GO:0000166">
    <property type="term" value="F:nucleotide binding"/>
    <property type="evidence" value="ECO:0007669"/>
    <property type="project" value="UniProtKB-KW"/>
</dbReference>
<evidence type="ECO:0000313" key="5">
    <source>
        <dbReference type="Proteomes" id="UP000504609"/>
    </source>
</evidence>
<evidence type="ECO:0000313" key="6">
    <source>
        <dbReference type="RefSeq" id="XP_022934781.1"/>
    </source>
</evidence>
<evidence type="ECO:0000256" key="3">
    <source>
        <dbReference type="ARBA" id="ARBA00022821"/>
    </source>
</evidence>
<dbReference type="PANTHER" id="PTHR19338:SF73">
    <property type="entry name" value="DISEASE RESISTANCE PROTEIN RGA2-LIKE"/>
    <property type="match status" value="1"/>
</dbReference>
<dbReference type="InterPro" id="IPR038005">
    <property type="entry name" value="RX-like_CC"/>
</dbReference>
<organism evidence="5 6">
    <name type="scientific">Cucurbita moschata</name>
    <name type="common">Winter crookneck squash</name>
    <name type="synonym">Cucurbita pepo var. moschata</name>
    <dbReference type="NCBI Taxonomy" id="3662"/>
    <lineage>
        <taxon>Eukaryota</taxon>
        <taxon>Viridiplantae</taxon>
        <taxon>Streptophyta</taxon>
        <taxon>Embryophyta</taxon>
        <taxon>Tracheophyta</taxon>
        <taxon>Spermatophyta</taxon>
        <taxon>Magnoliopsida</taxon>
        <taxon>eudicotyledons</taxon>
        <taxon>Gunneridae</taxon>
        <taxon>Pentapetalae</taxon>
        <taxon>rosids</taxon>
        <taxon>fabids</taxon>
        <taxon>Cucurbitales</taxon>
        <taxon>Cucurbitaceae</taxon>
        <taxon>Cucurbiteae</taxon>
        <taxon>Cucurbita</taxon>
    </lineage>
</organism>
<proteinExistence type="predicted"/>
<dbReference type="GO" id="GO:0006952">
    <property type="term" value="P:defense response"/>
    <property type="evidence" value="ECO:0007669"/>
    <property type="project" value="UniProtKB-KW"/>
</dbReference>
<gene>
    <name evidence="6" type="primary">LOC111441854</name>
</gene>
<dbReference type="Pfam" id="PF18052">
    <property type="entry name" value="Rx_N"/>
    <property type="match status" value="1"/>
</dbReference>
<keyword evidence="2" id="KW-0547">Nucleotide-binding</keyword>
<dbReference type="PANTHER" id="PTHR19338">
    <property type="entry name" value="TRANSLOCASE OF INNER MITOCHONDRIAL MEMBRANE 13 HOMOLOG"/>
    <property type="match status" value="1"/>
</dbReference>
<evidence type="ECO:0000256" key="2">
    <source>
        <dbReference type="ARBA" id="ARBA00022741"/>
    </source>
</evidence>
<evidence type="ECO:0000259" key="4">
    <source>
        <dbReference type="Pfam" id="PF18052"/>
    </source>
</evidence>
<keyword evidence="5" id="KW-1185">Reference proteome</keyword>
<evidence type="ECO:0000256" key="1">
    <source>
        <dbReference type="ARBA" id="ARBA00022737"/>
    </source>
</evidence>
<accession>A0A6J1F2S7</accession>
<dbReference type="InterPro" id="IPR041118">
    <property type="entry name" value="Rx_N"/>
</dbReference>
<dbReference type="AlphaFoldDB" id="A0A6J1F2S7"/>
<dbReference type="CDD" id="cd14798">
    <property type="entry name" value="RX-CC_like"/>
    <property type="match status" value="1"/>
</dbReference>
<sequence>MAESILFDVATSLVTKLGSLAITEIQLLWGVYDELDKLKHTISAMKAVLLDAEKQQSNSHAVKNWISRVKQAFYDVDDLIDEFAYETLRRQVMAEDKRWAKETFHFDIEEKKELVRPSTAGIIR</sequence>
<dbReference type="GeneID" id="111441854"/>
<dbReference type="Proteomes" id="UP000504609">
    <property type="component" value="Unplaced"/>
</dbReference>
<feature type="domain" description="Disease resistance N-terminal" evidence="4">
    <location>
        <begin position="10"/>
        <end position="98"/>
    </location>
</feature>
<reference evidence="6" key="1">
    <citation type="submission" date="2025-08" db="UniProtKB">
        <authorList>
            <consortium name="RefSeq"/>
        </authorList>
    </citation>
    <scope>IDENTIFICATION</scope>
    <source>
        <tissue evidence="6">Young leaves</tissue>
    </source>
</reference>